<evidence type="ECO:0000313" key="14">
    <source>
        <dbReference type="EMBL" id="AEX84650.1"/>
    </source>
</evidence>
<evidence type="ECO:0000256" key="12">
    <source>
        <dbReference type="RuleBase" id="RU003953"/>
    </source>
</evidence>
<dbReference type="RefSeq" id="WP_014295722.1">
    <property type="nucleotide sequence ID" value="NC_016751.1"/>
</dbReference>
<dbReference type="InterPro" id="IPR043519">
    <property type="entry name" value="NT_sf"/>
</dbReference>
<dbReference type="Pfam" id="PF00571">
    <property type="entry name" value="CBS"/>
    <property type="match status" value="2"/>
</dbReference>
<evidence type="ECO:0000256" key="2">
    <source>
        <dbReference type="ARBA" id="ARBA00007265"/>
    </source>
</evidence>
<comment type="cofactor">
    <cofactor evidence="1">
        <name>Mg(2+)</name>
        <dbReference type="ChEBI" id="CHEBI:18420"/>
    </cofactor>
</comment>
<evidence type="ECO:0000256" key="6">
    <source>
        <dbReference type="ARBA" id="ARBA00022695"/>
    </source>
</evidence>
<sequence>MDKIIDELKKNSQIIKFNSYNVFFSYIEKTLNNYIDKYVNSEIFGIYDIYIIFIIETHEKIKVIIKSANSDIDINKLKKYYKIDMLSHNMISFESSIKSPDILLKEILNNIDNICIPKIRAQDIMSSPVRTVLSEEPIEKIYKLMIQTGHSGFPIIEKNELIGIVTKKDVEKAINHGLEKEPIKKIMSKKIISVSPETSIEKIREIMAENGIGRILVLNKENLLIGIITRSDLIKGKFFHKSPAKIIIDYTNTLHKKNILKKMLEIIEPKYLNLLRLLGIYGAELNFPVYVVGGFVRDLLLGKKNYDIDIVIEGDGLKYAKYVSKYLRTTFVEHKEFHTGSLFFKDGFRIDIATARVEYYEKPADLPKVEISTIKKDLYRRDFSINAMAIKLNPEEFGVLFDFFGCQNDLENGIIRILYNLSFIEDPTRILRAIRFERRFNFKIEERTLELMKEAINNNYIEKVTGMRLREELEKILSEKNVIDSIIEMGELSIFDHLFWHSKYKKEKVERFKKILKFKKWFENKCNIKNKKIKDFHIFLYSYLACENGEAAIYATERYGLPKKFINNLNRLNIIIEKFKTLPFKWKNSDFYNILGDIDDELKIVISGFLTSKEMEEKYIKYLKAISNLELKITGKDIIKKGISGKKVGEILEYIKIKKLDGEIQDEKEFLERLVISNE</sequence>
<dbReference type="HOGENOM" id="CLU_015961_5_0_0"/>
<dbReference type="GO" id="GO:0046872">
    <property type="term" value="F:metal ion binding"/>
    <property type="evidence" value="ECO:0007669"/>
    <property type="project" value="UniProtKB-KW"/>
</dbReference>
<dbReference type="eggNOG" id="COG0617">
    <property type="taxonomic scope" value="Bacteria"/>
</dbReference>
<dbReference type="EMBL" id="CP003257">
    <property type="protein sequence ID" value="AEX84650.1"/>
    <property type="molecule type" value="Genomic_DNA"/>
</dbReference>
<evidence type="ECO:0000259" key="13">
    <source>
        <dbReference type="PROSITE" id="PS51371"/>
    </source>
</evidence>
<evidence type="ECO:0000256" key="11">
    <source>
        <dbReference type="PROSITE-ProRule" id="PRU00703"/>
    </source>
</evidence>
<dbReference type="InterPro" id="IPR032828">
    <property type="entry name" value="PolyA_RNA-bd"/>
</dbReference>
<keyword evidence="3" id="KW-0820">tRNA-binding</keyword>
<dbReference type="SUPFAM" id="SSF81891">
    <property type="entry name" value="Poly A polymerase C-terminal region-like"/>
    <property type="match status" value="1"/>
</dbReference>
<dbReference type="STRING" id="443254.Marpi_0195"/>
<evidence type="ECO:0000256" key="5">
    <source>
        <dbReference type="ARBA" id="ARBA00022694"/>
    </source>
</evidence>
<keyword evidence="9" id="KW-0460">Magnesium</keyword>
<dbReference type="SUPFAM" id="SSF54631">
    <property type="entry name" value="CBS-domain pair"/>
    <property type="match status" value="1"/>
</dbReference>
<reference evidence="15" key="2">
    <citation type="submission" date="2012-01" db="EMBL/GenBank/DDBJ databases">
        <title>Complete sequence of chromosome of Marinitoga piezophila KA3.</title>
        <authorList>
            <person name="Lucas S."/>
            <person name="Han J."/>
            <person name="Lapidus A."/>
            <person name="Cheng J.-F."/>
            <person name="Goodwin L."/>
            <person name="Pitluck S."/>
            <person name="Peters L."/>
            <person name="Mikhailova N."/>
            <person name="Teshima H."/>
            <person name="Detter J.C."/>
            <person name="Han C."/>
            <person name="Tapia R."/>
            <person name="Land M."/>
            <person name="Hauser L."/>
            <person name="Kyrpides N."/>
            <person name="Ivanova N."/>
            <person name="Pagani I."/>
            <person name="Jebbar M."/>
            <person name="Vannier P."/>
            <person name="Oger P."/>
            <person name="Cario A."/>
            <person name="Bartlett D."/>
            <person name="Noll K.M."/>
            <person name="Woyke T."/>
        </authorList>
    </citation>
    <scope>NUCLEOTIDE SEQUENCE [LARGE SCALE GENOMIC DNA]</scope>
    <source>
        <strain evidence="15">DSM 14283 / JCM 11233 / KA3</strain>
    </source>
</reference>
<dbReference type="Gene3D" id="3.30.460.10">
    <property type="entry name" value="Beta Polymerase, domain 2"/>
    <property type="match status" value="1"/>
</dbReference>
<dbReference type="Gene3D" id="3.10.580.10">
    <property type="entry name" value="CBS-domain"/>
    <property type="match status" value="1"/>
</dbReference>
<dbReference type="GO" id="GO:0008033">
    <property type="term" value="P:tRNA processing"/>
    <property type="evidence" value="ECO:0007669"/>
    <property type="project" value="UniProtKB-KW"/>
</dbReference>
<protein>
    <submittedName>
        <fullName evidence="14">tRNA nucleotidyltransferase/poly(A) polymerase</fullName>
    </submittedName>
</protein>
<reference evidence="14 15" key="1">
    <citation type="journal article" date="2012" name="J. Bacteriol.">
        <title>Complete Genome Sequence of the Thermophilic, Piezophilic, Heterotrophic Bacterium Marinitoga piezophila KA3.</title>
        <authorList>
            <person name="Lucas S."/>
            <person name="Han J."/>
            <person name="Lapidus A."/>
            <person name="Cheng J.F."/>
            <person name="Goodwin L.A."/>
            <person name="Pitluck S."/>
            <person name="Peters L."/>
            <person name="Mikhailova N."/>
            <person name="Teshima H."/>
            <person name="Detter J.C."/>
            <person name="Han C."/>
            <person name="Tapia R."/>
            <person name="Land M."/>
            <person name="Hauser L."/>
            <person name="Kyrpides N.C."/>
            <person name="Ivanova N."/>
            <person name="Pagani I."/>
            <person name="Vannier P."/>
            <person name="Oger P."/>
            <person name="Bartlett D.H."/>
            <person name="Noll K.M."/>
            <person name="Woyke T."/>
            <person name="Jebbar M."/>
        </authorList>
    </citation>
    <scope>NUCLEOTIDE SEQUENCE [LARGE SCALE GENOMIC DNA]</scope>
    <source>
        <strain evidence="15">DSM 14283 / JCM 11233 / KA3</strain>
    </source>
</reference>
<name>H2J3K6_MARPK</name>
<dbReference type="GO" id="GO:0000049">
    <property type="term" value="F:tRNA binding"/>
    <property type="evidence" value="ECO:0007669"/>
    <property type="project" value="UniProtKB-KW"/>
</dbReference>
<evidence type="ECO:0000313" key="15">
    <source>
        <dbReference type="Proteomes" id="UP000007161"/>
    </source>
</evidence>
<evidence type="ECO:0000256" key="9">
    <source>
        <dbReference type="ARBA" id="ARBA00022842"/>
    </source>
</evidence>
<keyword evidence="7" id="KW-0479">Metal-binding</keyword>
<keyword evidence="10 12" id="KW-0694">RNA-binding</keyword>
<dbReference type="Gene3D" id="1.10.3090.10">
    <property type="entry name" value="cca-adding enzyme, domain 2"/>
    <property type="match status" value="1"/>
</dbReference>
<evidence type="ECO:0000256" key="1">
    <source>
        <dbReference type="ARBA" id="ARBA00001946"/>
    </source>
</evidence>
<dbReference type="PANTHER" id="PTHR47788">
    <property type="entry name" value="POLYA POLYMERASE"/>
    <property type="match status" value="1"/>
</dbReference>
<keyword evidence="5" id="KW-0819">tRNA processing</keyword>
<keyword evidence="8" id="KW-0547">Nucleotide-binding</keyword>
<dbReference type="Pfam" id="PF12627">
    <property type="entry name" value="PolyA_pol_RNAbd"/>
    <property type="match status" value="1"/>
</dbReference>
<dbReference type="PROSITE" id="PS51371">
    <property type="entry name" value="CBS"/>
    <property type="match status" value="2"/>
</dbReference>
<keyword evidence="15" id="KW-1185">Reference proteome</keyword>
<dbReference type="eggNOG" id="COG0517">
    <property type="taxonomic scope" value="Bacteria"/>
</dbReference>
<dbReference type="Pfam" id="PF01743">
    <property type="entry name" value="PolyA_pol"/>
    <property type="match status" value="1"/>
</dbReference>
<dbReference type="KEGG" id="mpz:Marpi_0195"/>
<dbReference type="AlphaFoldDB" id="H2J3K6"/>
<dbReference type="SUPFAM" id="SSF81301">
    <property type="entry name" value="Nucleotidyltransferase"/>
    <property type="match status" value="1"/>
</dbReference>
<keyword evidence="6" id="KW-0548">Nucleotidyltransferase</keyword>
<evidence type="ECO:0000256" key="8">
    <source>
        <dbReference type="ARBA" id="ARBA00022741"/>
    </source>
</evidence>
<proteinExistence type="inferred from homology"/>
<dbReference type="CDD" id="cd05398">
    <property type="entry name" value="NT_ClassII-CCAase"/>
    <property type="match status" value="1"/>
</dbReference>
<feature type="domain" description="CBS" evidence="13">
    <location>
        <begin position="125"/>
        <end position="181"/>
    </location>
</feature>
<dbReference type="SMART" id="SM00116">
    <property type="entry name" value="CBS"/>
    <property type="match status" value="2"/>
</dbReference>
<dbReference type="InterPro" id="IPR046342">
    <property type="entry name" value="CBS_dom_sf"/>
</dbReference>
<evidence type="ECO:0000256" key="7">
    <source>
        <dbReference type="ARBA" id="ARBA00022723"/>
    </source>
</evidence>
<feature type="domain" description="CBS" evidence="13">
    <location>
        <begin position="187"/>
        <end position="246"/>
    </location>
</feature>
<dbReference type="InterPro" id="IPR000644">
    <property type="entry name" value="CBS_dom"/>
</dbReference>
<evidence type="ECO:0000256" key="3">
    <source>
        <dbReference type="ARBA" id="ARBA00022555"/>
    </source>
</evidence>
<evidence type="ECO:0000256" key="10">
    <source>
        <dbReference type="ARBA" id="ARBA00022884"/>
    </source>
</evidence>
<comment type="similarity">
    <text evidence="2 12">Belongs to the tRNA nucleotidyltransferase/poly(A) polymerase family.</text>
</comment>
<dbReference type="Proteomes" id="UP000007161">
    <property type="component" value="Chromosome"/>
</dbReference>
<dbReference type="InterPro" id="IPR002646">
    <property type="entry name" value="PolA_pol_head_dom"/>
</dbReference>
<dbReference type="PANTHER" id="PTHR47788:SF1">
    <property type="entry name" value="A-ADDING TRNA NUCLEOTIDYLTRANSFERASE"/>
    <property type="match status" value="1"/>
</dbReference>
<dbReference type="GO" id="GO:0000166">
    <property type="term" value="F:nucleotide binding"/>
    <property type="evidence" value="ECO:0007669"/>
    <property type="project" value="UniProtKB-KW"/>
</dbReference>
<gene>
    <name evidence="14" type="ordered locus">Marpi_0195</name>
</gene>
<organism evidence="14 15">
    <name type="scientific">Marinitoga piezophila (strain DSM 14283 / JCM 11233 / KA3)</name>
    <dbReference type="NCBI Taxonomy" id="443254"/>
    <lineage>
        <taxon>Bacteria</taxon>
        <taxon>Thermotogati</taxon>
        <taxon>Thermotogota</taxon>
        <taxon>Thermotogae</taxon>
        <taxon>Petrotogales</taxon>
        <taxon>Petrotogaceae</taxon>
        <taxon>Marinitoga</taxon>
    </lineage>
</organism>
<dbReference type="InterPro" id="IPR052390">
    <property type="entry name" value="tRNA_nt/polyA_polymerase"/>
</dbReference>
<keyword evidence="11" id="KW-0129">CBS domain</keyword>
<evidence type="ECO:0000256" key="4">
    <source>
        <dbReference type="ARBA" id="ARBA00022679"/>
    </source>
</evidence>
<keyword evidence="4 12" id="KW-0808">Transferase</keyword>
<dbReference type="OrthoDB" id="9805698at2"/>
<accession>H2J3K6</accession>
<dbReference type="GO" id="GO:0016779">
    <property type="term" value="F:nucleotidyltransferase activity"/>
    <property type="evidence" value="ECO:0007669"/>
    <property type="project" value="UniProtKB-KW"/>
</dbReference>